<dbReference type="AlphaFoldDB" id="A0A7I7K4U7"/>
<dbReference type="InterPro" id="IPR050574">
    <property type="entry name" value="HPF/YfiA_ribosome-assoc"/>
</dbReference>
<sequence>MSNGVEASPDLAVDITARDESPGVTEYAQEKIAALARFAHRPISHARVRLTRSRDLAVERPVIAQANLEVGGRPVRAQVQAATAQEAIDVLEARLRRRLEHLTARWKAPKGPEAAPPWRGGAASERAPRSLPPGSGEPRIVRRKSFAMTPCTVDDAVADMESLDYDFHLFTEIGSETTAVVYRGGPTGYRLALVAPALAGEVAPFKGKVTISPHPLPCLNEQEALDRLALLDLPFLFFVDAAQGRAGALYRRYDGDYGLITPAGP</sequence>
<evidence type="ECO:0000313" key="1">
    <source>
        <dbReference type="EMBL" id="BBX18499.1"/>
    </source>
</evidence>
<dbReference type="InterPro" id="IPR032528">
    <property type="entry name" value="Ribosom_S30AE_C"/>
</dbReference>
<reference evidence="1 2" key="1">
    <citation type="journal article" date="2019" name="Emerg. Microbes Infect.">
        <title>Comprehensive subspecies identification of 175 nontuberculous mycobacteria species based on 7547 genomic profiles.</title>
        <authorList>
            <person name="Matsumoto Y."/>
            <person name="Kinjo T."/>
            <person name="Motooka D."/>
            <person name="Nabeya D."/>
            <person name="Jung N."/>
            <person name="Uechi K."/>
            <person name="Horii T."/>
            <person name="Iida T."/>
            <person name="Fujita J."/>
            <person name="Nakamura S."/>
        </authorList>
    </citation>
    <scope>NUCLEOTIDE SEQUENCE [LARGE SCALE GENOMIC DNA]</scope>
    <source>
        <strain evidence="1 2">JCM 6396</strain>
    </source>
</reference>
<dbReference type="OrthoDB" id="3825664at2"/>
<protein>
    <submittedName>
        <fullName evidence="1">Uncharacterized protein</fullName>
    </submittedName>
</protein>
<dbReference type="InterPro" id="IPR038416">
    <property type="entry name" value="Ribosom_S30AE_C_sf"/>
</dbReference>
<dbReference type="PANTHER" id="PTHR33231:SF1">
    <property type="entry name" value="30S RIBOSOMAL PROTEIN"/>
    <property type="match status" value="1"/>
</dbReference>
<dbReference type="EMBL" id="AP022563">
    <property type="protein sequence ID" value="BBX18499.1"/>
    <property type="molecule type" value="Genomic_DNA"/>
</dbReference>
<proteinExistence type="predicted"/>
<dbReference type="Gene3D" id="3.30.160.100">
    <property type="entry name" value="Ribosome hibernation promotion factor-like"/>
    <property type="match status" value="1"/>
</dbReference>
<dbReference type="RefSeq" id="WP_098002509.1">
    <property type="nucleotide sequence ID" value="NZ_AP022563.1"/>
</dbReference>
<dbReference type="GO" id="GO:0022627">
    <property type="term" value="C:cytosolic small ribosomal subunit"/>
    <property type="evidence" value="ECO:0007669"/>
    <property type="project" value="TreeGrafter"/>
</dbReference>
<name>A0A7I7K4U7_9MYCO</name>
<dbReference type="InterPro" id="IPR036567">
    <property type="entry name" value="RHF-like"/>
</dbReference>
<dbReference type="InterPro" id="IPR003489">
    <property type="entry name" value="RHF/RaiA"/>
</dbReference>
<keyword evidence="2" id="KW-1185">Reference proteome</keyword>
<evidence type="ECO:0000313" key="2">
    <source>
        <dbReference type="Proteomes" id="UP000467006"/>
    </source>
</evidence>
<organism evidence="1 2">
    <name type="scientific">Mycolicibacterium duvalii</name>
    <dbReference type="NCBI Taxonomy" id="39688"/>
    <lineage>
        <taxon>Bacteria</taxon>
        <taxon>Bacillati</taxon>
        <taxon>Actinomycetota</taxon>
        <taxon>Actinomycetes</taxon>
        <taxon>Mycobacteriales</taxon>
        <taxon>Mycobacteriaceae</taxon>
        <taxon>Mycolicibacterium</taxon>
    </lineage>
</organism>
<dbReference type="Proteomes" id="UP000467006">
    <property type="component" value="Chromosome"/>
</dbReference>
<dbReference type="KEGG" id="mdu:MDUV_33590"/>
<accession>A0A7I7K4U7</accession>
<dbReference type="SUPFAM" id="SSF69754">
    <property type="entry name" value="Ribosome binding protein Y (YfiA homologue)"/>
    <property type="match status" value="1"/>
</dbReference>
<gene>
    <name evidence="1" type="ORF">MDUV_33590</name>
</gene>
<dbReference type="Pfam" id="PF02482">
    <property type="entry name" value="Ribosomal_S30AE"/>
    <property type="match status" value="1"/>
</dbReference>
<dbReference type="PANTHER" id="PTHR33231">
    <property type="entry name" value="30S RIBOSOMAL PROTEIN"/>
    <property type="match status" value="1"/>
</dbReference>
<dbReference type="GO" id="GO:0043024">
    <property type="term" value="F:ribosomal small subunit binding"/>
    <property type="evidence" value="ECO:0007669"/>
    <property type="project" value="TreeGrafter"/>
</dbReference>
<dbReference type="Pfam" id="PF16321">
    <property type="entry name" value="Ribosom_S30AE_C"/>
    <property type="match status" value="2"/>
</dbReference>
<dbReference type="Gene3D" id="3.30.505.50">
    <property type="entry name" value="Sigma 54 modulation/S30EA ribosomal protein, C-terminal domain"/>
    <property type="match status" value="2"/>
</dbReference>
<dbReference type="GO" id="GO:0045900">
    <property type="term" value="P:negative regulation of translational elongation"/>
    <property type="evidence" value="ECO:0007669"/>
    <property type="project" value="TreeGrafter"/>
</dbReference>